<evidence type="ECO:0000256" key="1">
    <source>
        <dbReference type="SAM" id="MobiDB-lite"/>
    </source>
</evidence>
<dbReference type="Proteomes" id="UP000004816">
    <property type="component" value="Unassembled WGS sequence"/>
</dbReference>
<feature type="region of interest" description="Disordered" evidence="1">
    <location>
        <begin position="104"/>
        <end position="123"/>
    </location>
</feature>
<dbReference type="STRING" id="679197.HMPREF9336_04220"/>
<organism evidence="2 3">
    <name type="scientific">Segniliparus rugosus (strain ATCC BAA-974 / DSM 45345 / CCUG 50838 / CIP 108380 / JCM 13579 / CDC 945)</name>
    <dbReference type="NCBI Taxonomy" id="679197"/>
    <lineage>
        <taxon>Bacteria</taxon>
        <taxon>Bacillati</taxon>
        <taxon>Actinomycetota</taxon>
        <taxon>Actinomycetes</taxon>
        <taxon>Mycobacteriales</taxon>
        <taxon>Segniliparaceae</taxon>
        <taxon>Segniliparus</taxon>
    </lineage>
</organism>
<evidence type="ECO:0000313" key="2">
    <source>
        <dbReference type="EMBL" id="ERG69329.1"/>
    </source>
</evidence>
<proteinExistence type="predicted"/>
<dbReference type="EMBL" id="ACZI02000002">
    <property type="protein sequence ID" value="ERG69329.1"/>
    <property type="molecule type" value="Genomic_DNA"/>
</dbReference>
<accession>U1N595</accession>
<gene>
    <name evidence="2" type="ORF">HMPREF9336_04220</name>
</gene>
<comment type="caution">
    <text evidence="2">The sequence shown here is derived from an EMBL/GenBank/DDBJ whole genome shotgun (WGS) entry which is preliminary data.</text>
</comment>
<feature type="region of interest" description="Disordered" evidence="1">
    <location>
        <begin position="1"/>
        <end position="30"/>
    </location>
</feature>
<dbReference type="HOGENOM" id="CLU_2013679_0_0_11"/>
<reference evidence="2 3" key="1">
    <citation type="journal article" date="2011" name="Stand. Genomic Sci.">
        <title>High quality draft genome sequence of Segniliparus rugosus CDC 945(T)= (ATCC BAA-974(T)).</title>
        <authorList>
            <person name="Earl A.M."/>
            <person name="Desjardins C.A."/>
            <person name="Fitzgerald M.G."/>
            <person name="Arachchi H.M."/>
            <person name="Zeng Q."/>
            <person name="Mehta T."/>
            <person name="Griggs A."/>
            <person name="Birren B.W."/>
            <person name="Toney N.C."/>
            <person name="Carr J."/>
            <person name="Posey J."/>
            <person name="Butler W.R."/>
        </authorList>
    </citation>
    <scope>NUCLEOTIDE SEQUENCE [LARGE SCALE GENOMIC DNA]</scope>
    <source>
        <strain evidence="3">ATCC BAA-974 / DSM 45345 / CCUG 50838 / CIP 108380 / JCM 13579 / CDC 945</strain>
    </source>
</reference>
<protein>
    <submittedName>
        <fullName evidence="2">Uncharacterized protein</fullName>
    </submittedName>
</protein>
<dbReference type="AlphaFoldDB" id="U1N595"/>
<sequence>MPTSSTAEYAKTTLESTTKSGKNPCGNQPPSVCETMAAPVSHSGTAGAGAPGGAYAVRCIPQTSTTTPMTRKVTSATTLMSAAQNSISPNHFTEIMFTESTITSAKSAHAQPGTTSVFTHRPM</sequence>
<keyword evidence="3" id="KW-1185">Reference proteome</keyword>
<name>U1N595_SEGRC</name>
<evidence type="ECO:0000313" key="3">
    <source>
        <dbReference type="Proteomes" id="UP000004816"/>
    </source>
</evidence>